<keyword evidence="3 5" id="KW-0175">Coiled coil</keyword>
<feature type="region of interest" description="Disordered" evidence="6">
    <location>
        <begin position="1609"/>
        <end position="1646"/>
    </location>
</feature>
<dbReference type="STRING" id="502779.A0A0A2V609"/>
<evidence type="ECO:0000256" key="7">
    <source>
        <dbReference type="SAM" id="SignalP"/>
    </source>
</evidence>
<feature type="region of interest" description="Disordered" evidence="6">
    <location>
        <begin position="1017"/>
        <end position="1061"/>
    </location>
</feature>
<evidence type="ECO:0008006" key="10">
    <source>
        <dbReference type="Google" id="ProtNLM"/>
    </source>
</evidence>
<name>A0A0A2V609_PARBA</name>
<dbReference type="VEuPathDB" id="FungiDB:PAAG_11673"/>
<feature type="region of interest" description="Disordered" evidence="6">
    <location>
        <begin position="630"/>
        <end position="682"/>
    </location>
</feature>
<keyword evidence="9" id="KW-1185">Reference proteome</keyword>
<dbReference type="PANTHER" id="PTHR32083">
    <property type="entry name" value="CILIA AND FLAGELLA-ASSOCIATED PROTEIN 58-RELATED"/>
    <property type="match status" value="1"/>
</dbReference>
<feature type="region of interest" description="Disordered" evidence="6">
    <location>
        <begin position="760"/>
        <end position="781"/>
    </location>
</feature>
<feature type="compositionally biased region" description="Polar residues" evidence="6">
    <location>
        <begin position="1152"/>
        <end position="1162"/>
    </location>
</feature>
<comment type="similarity">
    <text evidence="1 4">Belongs to the glycosyl hydrolase 17 family.</text>
</comment>
<feature type="compositionally biased region" description="Polar residues" evidence="6">
    <location>
        <begin position="1021"/>
        <end position="1036"/>
    </location>
</feature>
<dbReference type="GO" id="GO:0005975">
    <property type="term" value="P:carbohydrate metabolic process"/>
    <property type="evidence" value="ECO:0007669"/>
    <property type="project" value="InterPro"/>
</dbReference>
<dbReference type="Proteomes" id="UP000002059">
    <property type="component" value="Partially assembled WGS sequence"/>
</dbReference>
<feature type="region of interest" description="Disordered" evidence="6">
    <location>
        <begin position="482"/>
        <end position="501"/>
    </location>
</feature>
<feature type="compositionally biased region" description="Acidic residues" evidence="6">
    <location>
        <begin position="1879"/>
        <end position="1890"/>
    </location>
</feature>
<feature type="coiled-coil region" evidence="5">
    <location>
        <begin position="2198"/>
        <end position="2263"/>
    </location>
</feature>
<dbReference type="InterPro" id="IPR000490">
    <property type="entry name" value="Glyco_hydro_17"/>
</dbReference>
<evidence type="ECO:0000256" key="3">
    <source>
        <dbReference type="ARBA" id="ARBA00023054"/>
    </source>
</evidence>
<dbReference type="EMBL" id="KN293999">
    <property type="protein sequence ID" value="KGQ01550.1"/>
    <property type="molecule type" value="Genomic_DNA"/>
</dbReference>
<dbReference type="eggNOG" id="ENOG502QRRG">
    <property type="taxonomic scope" value="Eukaryota"/>
</dbReference>
<dbReference type="Gene3D" id="3.20.20.80">
    <property type="entry name" value="Glycosidases"/>
    <property type="match status" value="1"/>
</dbReference>
<feature type="coiled-coil region" evidence="5">
    <location>
        <begin position="2103"/>
        <end position="2165"/>
    </location>
</feature>
<dbReference type="PANTHER" id="PTHR32083:SF0">
    <property type="entry name" value="CILIA AND FLAGELLA-ASSOCIATED PROTEIN 58"/>
    <property type="match status" value="1"/>
</dbReference>
<feature type="coiled-coil region" evidence="5">
    <location>
        <begin position="2290"/>
        <end position="2353"/>
    </location>
</feature>
<evidence type="ECO:0000256" key="5">
    <source>
        <dbReference type="SAM" id="Coils"/>
    </source>
</evidence>
<evidence type="ECO:0000256" key="2">
    <source>
        <dbReference type="ARBA" id="ARBA00022801"/>
    </source>
</evidence>
<feature type="coiled-coil region" evidence="5">
    <location>
        <begin position="1994"/>
        <end position="2042"/>
    </location>
</feature>
<feature type="region of interest" description="Disordered" evidence="6">
    <location>
        <begin position="1135"/>
        <end position="1163"/>
    </location>
</feature>
<dbReference type="HOGENOM" id="CLU_001004_0_0_1"/>
<feature type="region of interest" description="Disordered" evidence="6">
    <location>
        <begin position="1865"/>
        <end position="1894"/>
    </location>
</feature>
<dbReference type="Pfam" id="PF00332">
    <property type="entry name" value="Glyco_hydro_17"/>
    <property type="match status" value="1"/>
</dbReference>
<dbReference type="GO" id="GO:0005856">
    <property type="term" value="C:cytoskeleton"/>
    <property type="evidence" value="ECO:0007669"/>
    <property type="project" value="TreeGrafter"/>
</dbReference>
<proteinExistence type="inferred from homology"/>
<dbReference type="GeneID" id="9097936"/>
<feature type="chain" id="PRO_5001995270" description="Laminarinase eglC" evidence="7">
    <location>
        <begin position="21"/>
        <end position="2748"/>
    </location>
</feature>
<dbReference type="GO" id="GO:0004553">
    <property type="term" value="F:hydrolase activity, hydrolyzing O-glycosyl compounds"/>
    <property type="evidence" value="ECO:0007669"/>
    <property type="project" value="InterPro"/>
</dbReference>
<dbReference type="KEGG" id="pbl:PAAG_11673"/>
<protein>
    <recommendedName>
        <fullName evidence="10">Laminarinase eglC</fullName>
    </recommendedName>
</protein>
<evidence type="ECO:0000313" key="8">
    <source>
        <dbReference type="EMBL" id="KGQ01550.1"/>
    </source>
</evidence>
<evidence type="ECO:0000256" key="1">
    <source>
        <dbReference type="ARBA" id="ARBA00008773"/>
    </source>
</evidence>
<gene>
    <name evidence="8" type="ORF">PAAG_11673</name>
</gene>
<dbReference type="SUPFAM" id="SSF51445">
    <property type="entry name" value="(Trans)glycosidases"/>
    <property type="match status" value="1"/>
</dbReference>
<feature type="compositionally biased region" description="Polar residues" evidence="6">
    <location>
        <begin position="2608"/>
        <end position="2635"/>
    </location>
</feature>
<feature type="region of interest" description="Disordered" evidence="6">
    <location>
        <begin position="546"/>
        <end position="601"/>
    </location>
</feature>
<feature type="compositionally biased region" description="Basic and acidic residues" evidence="6">
    <location>
        <begin position="1357"/>
        <end position="1379"/>
    </location>
</feature>
<feature type="region of interest" description="Disordered" evidence="6">
    <location>
        <begin position="1356"/>
        <end position="1405"/>
    </location>
</feature>
<reference evidence="8 9" key="1">
    <citation type="journal article" date="2011" name="PLoS Genet.">
        <title>Comparative genomic analysis of human fungal pathogens causing paracoccidioidomycosis.</title>
        <authorList>
            <person name="Desjardins C.A."/>
            <person name="Champion M.D."/>
            <person name="Holder J.W."/>
            <person name="Muszewska A."/>
            <person name="Goldberg J."/>
            <person name="Bailao A.M."/>
            <person name="Brigido M.M."/>
            <person name="Ferreira M.E."/>
            <person name="Garcia A.M."/>
            <person name="Grynberg M."/>
            <person name="Gujja S."/>
            <person name="Heiman D.I."/>
            <person name="Henn M.R."/>
            <person name="Kodira C.D."/>
            <person name="Leon-Narvaez H."/>
            <person name="Longo L.V."/>
            <person name="Ma L.J."/>
            <person name="Malavazi I."/>
            <person name="Matsuo A.L."/>
            <person name="Morais F.V."/>
            <person name="Pereira M."/>
            <person name="Rodriguez-Brito S."/>
            <person name="Sakthikumar S."/>
            <person name="Salem-Izacc S.M."/>
            <person name="Sykes S.M."/>
            <person name="Teixeira M.M."/>
            <person name="Vallejo M.C."/>
            <person name="Walter M.E."/>
            <person name="Yandava C."/>
            <person name="Young S."/>
            <person name="Zeng Q."/>
            <person name="Zucker J."/>
            <person name="Felipe M.S."/>
            <person name="Goldman G.H."/>
            <person name="Haas B.J."/>
            <person name="McEwen J.G."/>
            <person name="Nino-Vega G."/>
            <person name="Puccia R."/>
            <person name="San-Blas G."/>
            <person name="Soares C.M."/>
            <person name="Birren B.W."/>
            <person name="Cuomo C.A."/>
        </authorList>
    </citation>
    <scope>NUCLEOTIDE SEQUENCE [LARGE SCALE GENOMIC DNA]</scope>
    <source>
        <strain evidence="9">ATCC MYA-826 / Pb01</strain>
    </source>
</reference>
<dbReference type="OrthoDB" id="1293114at2759"/>
<feature type="region of interest" description="Disordered" evidence="6">
    <location>
        <begin position="373"/>
        <end position="472"/>
    </location>
</feature>
<dbReference type="InterPro" id="IPR017853">
    <property type="entry name" value="GH"/>
</dbReference>
<keyword evidence="2" id="KW-0378">Hydrolase</keyword>
<evidence type="ECO:0000313" key="9">
    <source>
        <dbReference type="Proteomes" id="UP000002059"/>
    </source>
</evidence>
<evidence type="ECO:0000256" key="4">
    <source>
        <dbReference type="RuleBase" id="RU004335"/>
    </source>
</evidence>
<keyword evidence="7" id="KW-0732">Signal</keyword>
<sequence>MRLSTFLTLILASSPALVSATGTLGFCLGVKNADGTCKSRKDFEDDFDVLMAHTKIVRTYAAADCNNAEAILPAAKSKGFKVVLGIWPDVEESFNADTKAIQKAIPGHEDVVAAITVGSETLYRGNFTGEELLSKINTVKKMFPKVKVGTADSWNKYDDGTADALIKGGVDYFLVNAFAFWQGKAAQDATETLLDDMARAVSHIQLLAGSRAKDIYIATGETGWPSDGGSDYEDAKAGTANAKIFHDKGVCALLRWNVDVFFFEAFDEPWKPKSVGDNGYAADETHWGLYTADRKPKYIQSGKRVLAATDDTESSPLPADSANPVLRSTFVNGECEISTVQDNPIATIPSLKRSVAPGAASLQAAPSLELPLPSLPKYHTESDSLSSSSPEHRRPASSVYYTTTWGSPYATPSPKRYPSSFRSRRHREEEEGEGVEDGGEGRAGVYNSWESSPLSTRSINPKASRASSRVSLKPSARFSRRFYDSTGKSAGRGRRGNPTKDFTEEWINQYLSGQLRTERTNWLSDDSADSGTGSFLTARNHLSEDQSEGWLGLEDDSQDEDHLRTPTSHTFGKGKSRDLHRDGSLPSRPPRMWSKHMPKKSTDTLKQSDFWDFGYDPDAVHTTAIMSDKDASRGLSPYTGSSSVGDSSLPISPIDKPLPPPPANEQNDGVSQSPSVSPLLPLKQTRISTPVFQRPKKRVQWGKKQCIIAMPLEDNRGSCSGPGSFPLLTPAGVAERLKMWEEEGYDTRGYEENLFIGGGGGGSEAVSGSQSRPAYPDPNDCQSEWRENKYNISFPDQSEWDTYVNFLKEEKLRALGVFLDPEPPASAISQGSVQLNQTSSHQFPTHLFTPPIPTSSAASNQFGLPTNPLSAPFSQPPLASSTPGAFVSPVASPFRVPSSSSFPNQPGLIGMDRSFNQGFPFLPFQPTPPAQSSFASPNFLVGRPGGGVSPVNSAALANLSMNSMLAPVSPLNSDDAKQFPGTMNLLSQFQGLLPIQSQQQQQPLQQQLQLQLQLQQEEDSSQFIPPSFDASNVQTDADSDTRESPSGPEIAHPTPRGHRHNVSETLQKGVEQAEYHLEDSIRRQLEEDDRNQLDDDLMKSRWAVADAPLANASSNAQGTILPQQHLFREHNDIDREDEKQEDEGLPLDGSDIDTNPSRSGSFHGQFGCKNMFDSSAAAFHQAQRSVRSFKPRHKSRTSVSTLNVEAKEFDPSSSFASNTFSFTGNSFQPPPPANFQVSNPNSTFSPSLSQHSTTSSSFNVAAPSFPPGPGRSNKGSISSNFNFSTASFNIDAPVFNPGRSFAFDTTNERTHVSGSDAGIPAPAPAPTFPGGKIFCAFDTSSAIVKPAKRSKAIPIIRPDDNVSKKPAATDERRHGEDAAGRVGPVGREKRARRAGGDGDGQVEFALPSNPLAESRDMASLNGAVPGTNSCSSAGGKENVGPDESVEVAAEKEADAKDAAVPEDIADTATAVGNITPVSKDTPISHTTEWRPFEFENGSEAAAFSASFPAAPGLHLLETGTDSVIHDPEQVQKQDQTVTQDNAIVTANCAKSPAEKEPLVTADNEEAPENPKAPSVLKPTAKAFEFKSTIPPVTPAPVPYDSATPVQPVAPLKQARPSSVPKKSVGLEGSRYAVSTPPSSPPPAKCINNTVARSPAETEDYIALEEEETLPLSEAGSHSEEDAEHDSLNEQEIDAVMQQLNDENNSGLGIERFNTPQPEMEETSGELFGGGPRLIPSYAIRSNAPSPSPQGSRPLFANVPKIDSAFGGPAHHILSPQRSAISDSNSPICHLNNPEIEHVSDWDDAISVGEDAKLRQRSRFFDRHVNDIVGGIIEDRLDPLERALGVIQQSIDIIAANQVLNQNHNQNTRRSASAGVEHSDADDEDDEEDDEALRYRSRSPLNRRVRHVNSIKQAVAEALASQVPRIEVPVPPPAPVIDLTEIHVALAELKTLVAPKPVEPVPEPPIDLKQVIIDAISEHPRLNAPVESVSHTDNIEALKMQVEGLQTMLRVADERAEKEYQIRRDAQDSVAQCQRLLRIAEEDAAYHRELVMKTEEAFRDLKERTIPETERIERQSRLLQEQQESLQLTLSELSGKNISLEETLDEYRVSADQWRSQVERVKKENKDLKLTINHMKEQIEDSMAARQGLRKKFERLQDDMISASRDIARNQATWRKTEEDLIAKNNALRATCDREVKLREKLEMDISDLQQHEKEATKLRFIFGQSQQENARLEELVMSLKQENHDLRNKATRFEREFNDARESSHIEIKMARKVMEADIDAANNQVNYIRAGLESQISNLQNQLDNVRLDADTAKARHELQLEEATDAKKLALAEAAESKESALQQQRLLQERGLNDLRERHARALHNSSDDRQRSEARLMELLLLRDEKISNMESKLSHVEEKLEIAKSAAQAAAQAAQKSNPAPILSPIQPTSPSMTYRRGSEIPEKISPQAFRESIIVLQDQLQQREGRIEELEQELAEIDKDAPAKVKERETEINWLRELLGVRLDDLQDIIDTLSQPTFNQQAVRDAAIRLKANVQMEQQEKERATSGGRQQFPSLSTLSTLAASHRSLPLAAAAAWGNWRKARENSAISNTSTTANDHHTPSKGSNNPSSFLSGLLTPPSSNIRQSPATYSAPPVPMPMGASSRRTYSESRSLRSYNHPSSGIGPRRLSTRQREKIPQDLGPPSTPPLLHQSSYDRDAETTSYGEAAYGYDYGDDSDSILGEVISAQESGSAGVDGPFGPSI</sequence>
<feature type="compositionally biased region" description="Low complexity" evidence="6">
    <location>
        <begin position="673"/>
        <end position="682"/>
    </location>
</feature>
<feature type="compositionally biased region" description="Low complexity" evidence="6">
    <location>
        <begin position="646"/>
        <end position="655"/>
    </location>
</feature>
<feature type="region of interest" description="Disordered" evidence="6">
    <location>
        <begin position="1419"/>
        <end position="1443"/>
    </location>
</feature>
<feature type="compositionally biased region" description="Polar residues" evidence="6">
    <location>
        <begin position="448"/>
        <end position="470"/>
    </location>
</feature>
<evidence type="ECO:0000256" key="6">
    <source>
        <dbReference type="SAM" id="MobiDB-lite"/>
    </source>
</evidence>
<dbReference type="RefSeq" id="XP_015703064.1">
    <property type="nucleotide sequence ID" value="XM_015847275.1"/>
</dbReference>
<feature type="coiled-coil region" evidence="5">
    <location>
        <begin position="2459"/>
        <end position="2493"/>
    </location>
</feature>
<organism evidence="8 9">
    <name type="scientific">Paracoccidioides lutzii (strain ATCC MYA-826 / Pb01)</name>
    <name type="common">Paracoccidioides brasiliensis</name>
    <dbReference type="NCBI Taxonomy" id="502779"/>
    <lineage>
        <taxon>Eukaryota</taxon>
        <taxon>Fungi</taxon>
        <taxon>Dikarya</taxon>
        <taxon>Ascomycota</taxon>
        <taxon>Pezizomycotina</taxon>
        <taxon>Eurotiomycetes</taxon>
        <taxon>Eurotiomycetidae</taxon>
        <taxon>Onygenales</taxon>
        <taxon>Ajellomycetaceae</taxon>
        <taxon>Paracoccidioides</taxon>
    </lineage>
</organism>
<feature type="region of interest" description="Disordered" evidence="6">
    <location>
        <begin position="1553"/>
        <end position="1574"/>
    </location>
</feature>
<feature type="region of interest" description="Disordered" evidence="6">
    <location>
        <begin position="2596"/>
        <end position="2706"/>
    </location>
</feature>
<feature type="region of interest" description="Disordered" evidence="6">
    <location>
        <begin position="2420"/>
        <end position="2442"/>
    </location>
</feature>
<feature type="signal peptide" evidence="7">
    <location>
        <begin position="1"/>
        <end position="20"/>
    </location>
</feature>
<accession>A0A0A2V609</accession>
<dbReference type="OMA" id="WGFAYDK"/>